<feature type="compositionally biased region" description="Basic and acidic residues" evidence="1">
    <location>
        <begin position="61"/>
        <end position="70"/>
    </location>
</feature>
<accession>A0A4V1X9C9</accession>
<evidence type="ECO:0008006" key="4">
    <source>
        <dbReference type="Google" id="ProtNLM"/>
    </source>
</evidence>
<dbReference type="OrthoDB" id="2135053at2759"/>
<feature type="region of interest" description="Disordered" evidence="1">
    <location>
        <begin position="1"/>
        <end position="205"/>
    </location>
</feature>
<feature type="compositionally biased region" description="Low complexity" evidence="1">
    <location>
        <begin position="71"/>
        <end position="86"/>
    </location>
</feature>
<dbReference type="AlphaFoldDB" id="A0A4V1X9C9"/>
<name>A0A4V1X9C9_9PEZI</name>
<evidence type="ECO:0000313" key="3">
    <source>
        <dbReference type="Proteomes" id="UP000293360"/>
    </source>
</evidence>
<reference evidence="2 3" key="1">
    <citation type="submission" date="2018-06" db="EMBL/GenBank/DDBJ databases">
        <title>Complete Genomes of Monosporascus.</title>
        <authorList>
            <person name="Robinson A.J."/>
            <person name="Natvig D.O."/>
        </authorList>
    </citation>
    <scope>NUCLEOTIDE SEQUENCE [LARGE SCALE GENOMIC DNA]</scope>
    <source>
        <strain evidence="2 3">CBS 110550</strain>
    </source>
</reference>
<dbReference type="EMBL" id="QJNU01000601">
    <property type="protein sequence ID" value="RYO92715.1"/>
    <property type="molecule type" value="Genomic_DNA"/>
</dbReference>
<feature type="compositionally biased region" description="Basic and acidic residues" evidence="1">
    <location>
        <begin position="168"/>
        <end position="205"/>
    </location>
</feature>
<organism evidence="2 3">
    <name type="scientific">Monosporascus ibericus</name>
    <dbReference type="NCBI Taxonomy" id="155417"/>
    <lineage>
        <taxon>Eukaryota</taxon>
        <taxon>Fungi</taxon>
        <taxon>Dikarya</taxon>
        <taxon>Ascomycota</taxon>
        <taxon>Pezizomycotina</taxon>
        <taxon>Sordariomycetes</taxon>
        <taxon>Xylariomycetidae</taxon>
        <taxon>Xylariales</taxon>
        <taxon>Xylariales incertae sedis</taxon>
        <taxon>Monosporascus</taxon>
    </lineage>
</organism>
<sequence length="245" mass="27096">MAPKRPLDPESAASAGPAAKKNRKGFRVGPENLPDGPWKRKVKRIKNELIHKAKVKKEYKKVKAVEEARAQAEAASKSKAKSSSEAGQVGDEKHDGAAGDGDDDNGAPNQPPSPQLHPERQAMLDNDDDDDDDDDAGANPNAIPLDPQNPGDRPPPPRKRKSKQRKPGYFDKAIEEADRKKAEAEAHAQEIKRRRAERERKLAERQRFQRALVKARAPGRDGKRKLGRESGLLLEKVKRMVGDAK</sequence>
<protein>
    <recommendedName>
        <fullName evidence="4">rRNA-processing protein FYV7</fullName>
    </recommendedName>
</protein>
<gene>
    <name evidence="2" type="ORF">DL764_008091</name>
</gene>
<dbReference type="Proteomes" id="UP000293360">
    <property type="component" value="Unassembled WGS sequence"/>
</dbReference>
<feature type="compositionally biased region" description="Basic residues" evidence="1">
    <location>
        <begin position="156"/>
        <end position="166"/>
    </location>
</feature>
<feature type="compositionally biased region" description="Acidic residues" evidence="1">
    <location>
        <begin position="125"/>
        <end position="136"/>
    </location>
</feature>
<dbReference type="PANTHER" id="PTHR41805">
    <property type="entry name" value="EXPRESSED PROTEIN"/>
    <property type="match status" value="1"/>
</dbReference>
<keyword evidence="3" id="KW-1185">Reference proteome</keyword>
<evidence type="ECO:0000256" key="1">
    <source>
        <dbReference type="SAM" id="MobiDB-lite"/>
    </source>
</evidence>
<comment type="caution">
    <text evidence="2">The sequence shown here is derived from an EMBL/GenBank/DDBJ whole genome shotgun (WGS) entry which is preliminary data.</text>
</comment>
<dbReference type="PANTHER" id="PTHR41805:SF1">
    <property type="entry name" value="RRNA-PROCESSING PROTEIN FYV7"/>
    <property type="match status" value="1"/>
</dbReference>
<evidence type="ECO:0000313" key="2">
    <source>
        <dbReference type="EMBL" id="RYO92715.1"/>
    </source>
</evidence>
<proteinExistence type="predicted"/>